<keyword evidence="11 12" id="KW-0407">Ion channel</keyword>
<feature type="transmembrane region" description="Helical" evidence="14">
    <location>
        <begin position="185"/>
        <end position="204"/>
    </location>
</feature>
<dbReference type="GO" id="GO:0005886">
    <property type="term" value="C:plasma membrane"/>
    <property type="evidence" value="ECO:0007669"/>
    <property type="project" value="TreeGrafter"/>
</dbReference>
<evidence type="ECO:0000256" key="9">
    <source>
        <dbReference type="ARBA" id="ARBA00023065"/>
    </source>
</evidence>
<dbReference type="GO" id="GO:0030322">
    <property type="term" value="P:stabilization of membrane potential"/>
    <property type="evidence" value="ECO:0007669"/>
    <property type="project" value="TreeGrafter"/>
</dbReference>
<dbReference type="InterPro" id="IPR003280">
    <property type="entry name" value="2pore_dom_K_chnl"/>
</dbReference>
<dbReference type="GO" id="GO:0015271">
    <property type="term" value="F:outward rectifier potassium channel activity"/>
    <property type="evidence" value="ECO:0007669"/>
    <property type="project" value="TreeGrafter"/>
</dbReference>
<evidence type="ECO:0000313" key="16">
    <source>
        <dbReference type="EMBL" id="KAF6038472.1"/>
    </source>
</evidence>
<proteinExistence type="inferred from homology"/>
<keyword evidence="10 14" id="KW-0472">Membrane</keyword>
<evidence type="ECO:0000256" key="6">
    <source>
        <dbReference type="ARBA" id="ARBA00022826"/>
    </source>
</evidence>
<dbReference type="OrthoDB" id="297496at2759"/>
<name>A0A7J7KIF1_BUGNE</name>
<comment type="similarity">
    <text evidence="2 12">Belongs to the two pore domain potassium channel (TC 1.A.1.8) family.</text>
</comment>
<feature type="transmembrane region" description="Helical" evidence="14">
    <location>
        <begin position="81"/>
        <end position="102"/>
    </location>
</feature>
<evidence type="ECO:0000256" key="13">
    <source>
        <dbReference type="SAM" id="MobiDB-lite"/>
    </source>
</evidence>
<keyword evidence="4" id="KW-0633">Potassium transport</keyword>
<dbReference type="GO" id="GO:0022841">
    <property type="term" value="F:potassium ion leak channel activity"/>
    <property type="evidence" value="ECO:0007669"/>
    <property type="project" value="TreeGrafter"/>
</dbReference>
<evidence type="ECO:0000256" key="5">
    <source>
        <dbReference type="ARBA" id="ARBA00022692"/>
    </source>
</evidence>
<dbReference type="PANTHER" id="PTHR11003:SF335">
    <property type="entry name" value="POTASSIUM CHANNEL DOMAIN-CONTAINING PROTEIN"/>
    <property type="match status" value="1"/>
</dbReference>
<evidence type="ECO:0000313" key="17">
    <source>
        <dbReference type="Proteomes" id="UP000593567"/>
    </source>
</evidence>
<evidence type="ECO:0000256" key="2">
    <source>
        <dbReference type="ARBA" id="ARBA00006666"/>
    </source>
</evidence>
<feature type="region of interest" description="Disordered" evidence="13">
    <location>
        <begin position="1"/>
        <end position="29"/>
    </location>
</feature>
<dbReference type="PRINTS" id="PR01333">
    <property type="entry name" value="2POREKCHANEL"/>
</dbReference>
<feature type="transmembrane region" description="Helical" evidence="14">
    <location>
        <begin position="304"/>
        <end position="322"/>
    </location>
</feature>
<keyword evidence="6" id="KW-0631">Potassium channel</keyword>
<evidence type="ECO:0000259" key="15">
    <source>
        <dbReference type="Pfam" id="PF07885"/>
    </source>
</evidence>
<keyword evidence="3 12" id="KW-0813">Transport</keyword>
<dbReference type="PANTHER" id="PTHR11003">
    <property type="entry name" value="POTASSIUM CHANNEL, SUBFAMILY K"/>
    <property type="match status" value="1"/>
</dbReference>
<evidence type="ECO:0000256" key="10">
    <source>
        <dbReference type="ARBA" id="ARBA00023136"/>
    </source>
</evidence>
<evidence type="ECO:0000256" key="7">
    <source>
        <dbReference type="ARBA" id="ARBA00022958"/>
    </source>
</evidence>
<feature type="transmembrane region" description="Helical" evidence="14">
    <location>
        <begin position="216"/>
        <end position="237"/>
    </location>
</feature>
<accession>A0A7J7KIF1</accession>
<feature type="transmembrane region" description="Helical" evidence="14">
    <location>
        <begin position="274"/>
        <end position="297"/>
    </location>
</feature>
<evidence type="ECO:0000256" key="3">
    <source>
        <dbReference type="ARBA" id="ARBA00022448"/>
    </source>
</evidence>
<comment type="subcellular location">
    <subcellularLocation>
        <location evidence="1">Membrane</location>
        <topology evidence="1">Multi-pass membrane protein</topology>
    </subcellularLocation>
</comment>
<evidence type="ECO:0000256" key="12">
    <source>
        <dbReference type="RuleBase" id="RU003857"/>
    </source>
</evidence>
<dbReference type="EMBL" id="VXIV02000409">
    <property type="protein sequence ID" value="KAF6038472.1"/>
    <property type="molecule type" value="Genomic_DNA"/>
</dbReference>
<dbReference type="AlphaFoldDB" id="A0A7J7KIF1"/>
<dbReference type="SUPFAM" id="SSF81324">
    <property type="entry name" value="Voltage-gated potassium channels"/>
    <property type="match status" value="2"/>
</dbReference>
<evidence type="ECO:0000256" key="8">
    <source>
        <dbReference type="ARBA" id="ARBA00022989"/>
    </source>
</evidence>
<keyword evidence="5 12" id="KW-0812">Transmembrane</keyword>
<keyword evidence="8 14" id="KW-1133">Transmembrane helix</keyword>
<dbReference type="InterPro" id="IPR013099">
    <property type="entry name" value="K_chnl_dom"/>
</dbReference>
<dbReference type="InterPro" id="IPR003092">
    <property type="entry name" value="2pore_dom_K_chnl_TASK"/>
</dbReference>
<dbReference type="Gene3D" id="1.10.287.70">
    <property type="match status" value="1"/>
</dbReference>
<sequence length="414" mass="46030">MEERSSRSQFNQNGGDGKKVPRRNTNSQSAGVDAGIAAIILNRMLKFRNSRINSSENVQGDGEATENTENGEVKIHWIKAVIIHVTLILLLIAYSFIGAAIFKALEENSAEEIEINIVKAKARLLESIWNLNQTDNKELWIDKANEMLSLYDQNISKAISHGIDIGNTSQHFQNLTRTGGPIWDIWNSLFFAGTVYTTIGYGHLSPVTAAGKIATIIYAVIGIPLCFIVLADLGGLFSKLLRYIMKNCRRRCCRRKQKFGEQTEEEEKPLSSSAVMLCLGVICIAYLFIGAGIYSIWEDWDYLDAFYFMFISVSTIGLGDIVPEHPKFFLITFIYIFFGLSLLSTGFTVMQQHIKSTITHASDQLDSRLRHNGSHSSLGEEGRDGIKLLTINCPQINTVEPLNSSSPATSAKST</sequence>
<keyword evidence="7" id="KW-0630">Potassium</keyword>
<evidence type="ECO:0000256" key="14">
    <source>
        <dbReference type="SAM" id="Phobius"/>
    </source>
</evidence>
<dbReference type="Proteomes" id="UP000593567">
    <property type="component" value="Unassembled WGS sequence"/>
</dbReference>
<dbReference type="PRINTS" id="PR01095">
    <property type="entry name" value="TASKCHANNEL"/>
</dbReference>
<feature type="domain" description="Potassium channel" evidence="15">
    <location>
        <begin position="180"/>
        <end position="237"/>
    </location>
</feature>
<evidence type="ECO:0000256" key="1">
    <source>
        <dbReference type="ARBA" id="ARBA00004141"/>
    </source>
</evidence>
<evidence type="ECO:0000256" key="4">
    <source>
        <dbReference type="ARBA" id="ARBA00022538"/>
    </source>
</evidence>
<organism evidence="16 17">
    <name type="scientific">Bugula neritina</name>
    <name type="common">Brown bryozoan</name>
    <name type="synonym">Sertularia neritina</name>
    <dbReference type="NCBI Taxonomy" id="10212"/>
    <lineage>
        <taxon>Eukaryota</taxon>
        <taxon>Metazoa</taxon>
        <taxon>Spiralia</taxon>
        <taxon>Lophotrochozoa</taxon>
        <taxon>Bryozoa</taxon>
        <taxon>Gymnolaemata</taxon>
        <taxon>Cheilostomatida</taxon>
        <taxon>Flustrina</taxon>
        <taxon>Buguloidea</taxon>
        <taxon>Bugulidae</taxon>
        <taxon>Bugula</taxon>
    </lineage>
</organism>
<comment type="caution">
    <text evidence="16">The sequence shown here is derived from an EMBL/GenBank/DDBJ whole genome shotgun (WGS) entry which is preliminary data.</text>
</comment>
<keyword evidence="17" id="KW-1185">Reference proteome</keyword>
<evidence type="ECO:0000256" key="11">
    <source>
        <dbReference type="ARBA" id="ARBA00023303"/>
    </source>
</evidence>
<keyword evidence="9 12" id="KW-0406">Ion transport</keyword>
<gene>
    <name evidence="16" type="ORF">EB796_003198</name>
</gene>
<protein>
    <recommendedName>
        <fullName evidence="15">Potassium channel domain-containing protein</fullName>
    </recommendedName>
</protein>
<feature type="transmembrane region" description="Helical" evidence="14">
    <location>
        <begin position="328"/>
        <end position="350"/>
    </location>
</feature>
<reference evidence="16" key="1">
    <citation type="submission" date="2020-06" db="EMBL/GenBank/DDBJ databases">
        <title>Draft genome of Bugula neritina, a colonial animal packing powerful symbionts and potential medicines.</title>
        <authorList>
            <person name="Rayko M."/>
        </authorList>
    </citation>
    <scope>NUCLEOTIDE SEQUENCE [LARGE SCALE GENOMIC DNA]</scope>
    <source>
        <strain evidence="16">Kwan_BN1</strain>
    </source>
</reference>
<feature type="domain" description="Potassium channel" evidence="15">
    <location>
        <begin position="282"/>
        <end position="352"/>
    </location>
</feature>
<dbReference type="Pfam" id="PF07885">
    <property type="entry name" value="Ion_trans_2"/>
    <property type="match status" value="2"/>
</dbReference>